<dbReference type="InterPro" id="IPR025857">
    <property type="entry name" value="MacB_PCD"/>
</dbReference>
<feature type="transmembrane region" description="Helical" evidence="6">
    <location>
        <begin position="745"/>
        <end position="765"/>
    </location>
</feature>
<feature type="transmembrane region" description="Helical" evidence="6">
    <location>
        <begin position="299"/>
        <end position="319"/>
    </location>
</feature>
<dbReference type="EMBL" id="JAFLNL010000001">
    <property type="protein sequence ID" value="MBO0352683.1"/>
    <property type="molecule type" value="Genomic_DNA"/>
</dbReference>
<dbReference type="Pfam" id="PF12704">
    <property type="entry name" value="MacB_PCD"/>
    <property type="match status" value="1"/>
</dbReference>
<dbReference type="RefSeq" id="WP_207031012.1">
    <property type="nucleotide sequence ID" value="NZ_JAFLNL010000001.1"/>
</dbReference>
<organism evidence="9 10">
    <name type="scientific">Flagellimonas aurea</name>
    <dbReference type="NCBI Taxonomy" id="2915619"/>
    <lineage>
        <taxon>Bacteria</taxon>
        <taxon>Pseudomonadati</taxon>
        <taxon>Bacteroidota</taxon>
        <taxon>Flavobacteriia</taxon>
        <taxon>Flavobacteriales</taxon>
        <taxon>Flavobacteriaceae</taxon>
        <taxon>Flagellimonas</taxon>
    </lineage>
</organism>
<feature type="domain" description="MacB-like periplasmic core" evidence="8">
    <location>
        <begin position="20"/>
        <end position="250"/>
    </location>
</feature>
<feature type="domain" description="ABC3 transporter permease C-terminal" evidence="7">
    <location>
        <begin position="699"/>
        <end position="809"/>
    </location>
</feature>
<feature type="transmembrane region" description="Helical" evidence="6">
    <location>
        <begin position="350"/>
        <end position="373"/>
    </location>
</feature>
<accession>A0ABS3FZW0</accession>
<comment type="caution">
    <text evidence="9">The sequence shown here is derived from an EMBL/GenBank/DDBJ whole genome shotgun (WGS) entry which is preliminary data.</text>
</comment>
<gene>
    <name evidence="9" type="ORF">J0656_01540</name>
</gene>
<evidence type="ECO:0000256" key="4">
    <source>
        <dbReference type="ARBA" id="ARBA00022989"/>
    </source>
</evidence>
<evidence type="ECO:0000256" key="5">
    <source>
        <dbReference type="ARBA" id="ARBA00023136"/>
    </source>
</evidence>
<evidence type="ECO:0000313" key="9">
    <source>
        <dbReference type="EMBL" id="MBO0352683.1"/>
    </source>
</evidence>
<comment type="subcellular location">
    <subcellularLocation>
        <location evidence="1">Cell membrane</location>
        <topology evidence="1">Multi-pass membrane protein</topology>
    </subcellularLocation>
</comment>
<reference evidence="9 10" key="1">
    <citation type="submission" date="2021-03" db="EMBL/GenBank/DDBJ databases">
        <title>Muricauda lutimaris sp. nov. and Muricauda ruestringensis sp. nov, two marine members of the Flavobacteriaceae isolated from deep sea sediments of Western Pacific.</title>
        <authorList>
            <person name="Zhao S."/>
            <person name="Liu R."/>
        </authorList>
    </citation>
    <scope>NUCLEOTIDE SEQUENCE [LARGE SCALE GENOMIC DNA]</scope>
    <source>
        <strain evidence="9 10">BC31-1-A7</strain>
    </source>
</reference>
<keyword evidence="4 6" id="KW-1133">Transmembrane helix</keyword>
<name>A0ABS3FZW0_9FLAO</name>
<proteinExistence type="predicted"/>
<dbReference type="PANTHER" id="PTHR30572">
    <property type="entry name" value="MEMBRANE COMPONENT OF TRANSPORTER-RELATED"/>
    <property type="match status" value="1"/>
</dbReference>
<evidence type="ECO:0000256" key="2">
    <source>
        <dbReference type="ARBA" id="ARBA00022475"/>
    </source>
</evidence>
<dbReference type="PANTHER" id="PTHR30572:SF18">
    <property type="entry name" value="ABC-TYPE MACROLIDE FAMILY EXPORT SYSTEM PERMEASE COMPONENT 2"/>
    <property type="match status" value="1"/>
</dbReference>
<evidence type="ECO:0000259" key="8">
    <source>
        <dbReference type="Pfam" id="PF12704"/>
    </source>
</evidence>
<keyword evidence="10" id="KW-1185">Reference proteome</keyword>
<dbReference type="InterPro" id="IPR050250">
    <property type="entry name" value="Macrolide_Exporter_MacB"/>
</dbReference>
<evidence type="ECO:0000259" key="7">
    <source>
        <dbReference type="Pfam" id="PF02687"/>
    </source>
</evidence>
<evidence type="ECO:0000313" key="10">
    <source>
        <dbReference type="Proteomes" id="UP000664044"/>
    </source>
</evidence>
<protein>
    <submittedName>
        <fullName evidence="9">ABC transporter permease</fullName>
    </submittedName>
</protein>
<feature type="domain" description="ABC3 transporter permease C-terminal" evidence="7">
    <location>
        <begin position="305"/>
        <end position="420"/>
    </location>
</feature>
<feature type="transmembrane region" description="Helical" evidence="6">
    <location>
        <begin position="693"/>
        <end position="715"/>
    </location>
</feature>
<feature type="transmembrane region" description="Helical" evidence="6">
    <location>
        <begin position="21"/>
        <end position="43"/>
    </location>
</feature>
<sequence length="816" mass="91225">MLINHLKIAWRSILKNKLFSFINVVGLSIGLCSALVIGAIIYFDFSFDTFHKDKDRIYRVTSLFKSGNDEFTNRGVPVPLMQTFKDGVSGVEVVAPFMSANFSKVENKSQEVVLKNVNDGIFADEGYFQLFDYQWLAGNSQTALSEPAQVVLTKNTAAKYFPKKSPTDVIGSTLVYNDSINVKVSGVVADFEKNTDLKFTDFMSMSSAKMFGEKEIATSDQWNNTSSGDQLFFKVREGVDMAAIQSRLDALAKEHKNTAAWAADDERLFVLQSLPEIHFGGKSGDYPFNNSDHVASKTVLTSLSFVALFLLLLGCANFINLNSAQALTRAKEIGIRKTLGSSKKQVVRQFLGETFILTVLATLLSLLMAPFLLQQFSEFLPSGIDLSVLYSMQGILGIILLVTIVSILSGFYPAFVLSKFRPVAVLKGQFTKGDKGTRLRKTLTVFQFVVAQVFVIATMLVTKQLHFVMNKDMGIKTEAVAYVRLPWNDKSEVKKERLFSQMEKIKGLSKVSWGGNPPTSNNISSTILTYFKEENEMHQETEMLWGDITYLKTYGIPLLAGRERLNDSVKEYIVNERFAKALGFQDPAEVVGTFLKMDSTQIPVVGLMRDFNQRSLRSDIEPLALTGDWGNSNYSSFNAIHFDLGNNTDNWNETIEGVEQAWASVYPDEEIQVEFMDELVEGFYRRERSTVQLLKWATGLAILISCLGLMGLVVYTTERRVKEIGVRKVLGANLAQLNILLCKEFLILVAVAFAVAVPISWYLVQEWIESFAYKTELSWWVFLASGVGMAVIAMAVTGARTYKTANINPIESLRNE</sequence>
<keyword evidence="2" id="KW-1003">Cell membrane</keyword>
<evidence type="ECO:0000256" key="6">
    <source>
        <dbReference type="SAM" id="Phobius"/>
    </source>
</evidence>
<dbReference type="InterPro" id="IPR003838">
    <property type="entry name" value="ABC3_permease_C"/>
</dbReference>
<dbReference type="Pfam" id="PF02687">
    <property type="entry name" value="FtsX"/>
    <property type="match status" value="2"/>
</dbReference>
<keyword evidence="5 6" id="KW-0472">Membrane</keyword>
<dbReference type="Proteomes" id="UP000664044">
    <property type="component" value="Unassembled WGS sequence"/>
</dbReference>
<keyword evidence="3 6" id="KW-0812">Transmembrane</keyword>
<feature type="transmembrane region" description="Helical" evidence="6">
    <location>
        <begin position="777"/>
        <end position="796"/>
    </location>
</feature>
<feature type="transmembrane region" description="Helical" evidence="6">
    <location>
        <begin position="442"/>
        <end position="461"/>
    </location>
</feature>
<feature type="transmembrane region" description="Helical" evidence="6">
    <location>
        <begin position="393"/>
        <end position="417"/>
    </location>
</feature>
<evidence type="ECO:0000256" key="1">
    <source>
        <dbReference type="ARBA" id="ARBA00004651"/>
    </source>
</evidence>
<evidence type="ECO:0000256" key="3">
    <source>
        <dbReference type="ARBA" id="ARBA00022692"/>
    </source>
</evidence>